<gene>
    <name evidence="1" type="ORF">NK6_4699</name>
</gene>
<dbReference type="Proteomes" id="UP000063308">
    <property type="component" value="Chromosome"/>
</dbReference>
<sequence>MPINETTMRLDRDLLHRRPDLADALLDGQHGTILHEVSHYTAANADGIVRGHLVIHASSARAAAGFVPDDILAKQLASDPARRSFVASAGLLAEHHFCGKTRPLRARADIAAHQAVFGLASADLIIAHWKQDYLPRIGALAGCVAANFDRCVHYCDTNRFLIDDHHVIPSCMLRSPRWRGLRARLDEAVWTYPVKERRRALEEFLAVHAGSRTA</sequence>
<protein>
    <submittedName>
        <fullName evidence="1">Uncharacterized protein</fullName>
    </submittedName>
</protein>
<name>A0A0E3VUR4_9BRAD</name>
<evidence type="ECO:0000313" key="2">
    <source>
        <dbReference type="Proteomes" id="UP000063308"/>
    </source>
</evidence>
<dbReference type="AlphaFoldDB" id="A0A0E3VUR4"/>
<accession>A0A0E3VUR4</accession>
<reference evidence="1 2" key="1">
    <citation type="submission" date="2014-11" db="EMBL/GenBank/DDBJ databases">
        <title>Symbiosis island explosion on the genome of extra-slow-growing strains of soybean bradyrhizobia with massive insertion sequences.</title>
        <authorList>
            <person name="Iida T."/>
            <person name="Minamisawa K."/>
        </authorList>
    </citation>
    <scope>NUCLEOTIDE SEQUENCE [LARGE SCALE GENOMIC DNA]</scope>
    <source>
        <strain evidence="1 2">NK6</strain>
    </source>
</reference>
<evidence type="ECO:0000313" key="1">
    <source>
        <dbReference type="EMBL" id="BAR57865.1"/>
    </source>
</evidence>
<organism evidence="1 2">
    <name type="scientific">Bradyrhizobium diazoefficiens</name>
    <dbReference type="NCBI Taxonomy" id="1355477"/>
    <lineage>
        <taxon>Bacteria</taxon>
        <taxon>Pseudomonadati</taxon>
        <taxon>Pseudomonadota</taxon>
        <taxon>Alphaproteobacteria</taxon>
        <taxon>Hyphomicrobiales</taxon>
        <taxon>Nitrobacteraceae</taxon>
        <taxon>Bradyrhizobium</taxon>
    </lineage>
</organism>
<dbReference type="EMBL" id="AP014685">
    <property type="protein sequence ID" value="BAR57865.1"/>
    <property type="molecule type" value="Genomic_DNA"/>
</dbReference>
<proteinExistence type="predicted"/>